<evidence type="ECO:0000313" key="9">
    <source>
        <dbReference type="EMBL" id="MED6106495.1"/>
    </source>
</evidence>
<keyword evidence="3" id="KW-0963">Cytoplasm</keyword>
<comment type="caution">
    <text evidence="9">The sequence shown here is derived from an EMBL/GenBank/DDBJ whole genome shotgun (WGS) entry which is preliminary data.</text>
</comment>
<dbReference type="Pfam" id="PF04570">
    <property type="entry name" value="zf-FLZ"/>
    <property type="match status" value="1"/>
</dbReference>
<keyword evidence="4" id="KW-0479">Metal-binding</keyword>
<keyword evidence="5" id="KW-0863">Zinc-finger</keyword>
<evidence type="ECO:0000256" key="1">
    <source>
        <dbReference type="ARBA" id="ARBA00004496"/>
    </source>
</evidence>
<feature type="zinc finger region" description="FLZ-type" evidence="6">
    <location>
        <begin position="58"/>
        <end position="102"/>
    </location>
</feature>
<gene>
    <name evidence="9" type="ORF">PIB30_005125</name>
</gene>
<accession>A0ABU6Q3U3</accession>
<proteinExistence type="inferred from homology"/>
<comment type="similarity">
    <text evidence="2">Belongs to the FLZ family.</text>
</comment>
<evidence type="ECO:0000313" key="10">
    <source>
        <dbReference type="Proteomes" id="UP001341840"/>
    </source>
</evidence>
<feature type="domain" description="FLZ-type" evidence="8">
    <location>
        <begin position="58"/>
        <end position="102"/>
    </location>
</feature>
<dbReference type="PANTHER" id="PTHR33059:SF84">
    <property type="entry name" value="FCS-LIKE ZINC FINGER 15"/>
    <property type="match status" value="1"/>
</dbReference>
<evidence type="ECO:0000256" key="2">
    <source>
        <dbReference type="ARBA" id="ARBA00009374"/>
    </source>
</evidence>
<sequence>MVGLSVVLEAHKGSSSSSTPKKQIPQVINKTTMMLTSTNASSSSSQNFVVFQGYTGPTFLEQCFLCRKRLLPGNDIYMYKGDRAFCSVDCRCKQIFIDEEEALTKSNSSSSSSTSPHNNHHRPTTTKQPPRHGAAGAFAY</sequence>
<evidence type="ECO:0000256" key="3">
    <source>
        <dbReference type="ARBA" id="ARBA00022490"/>
    </source>
</evidence>
<evidence type="ECO:0000256" key="6">
    <source>
        <dbReference type="PROSITE-ProRule" id="PRU01131"/>
    </source>
</evidence>
<keyword evidence="5" id="KW-0862">Zinc</keyword>
<evidence type="ECO:0000256" key="5">
    <source>
        <dbReference type="ARBA" id="ARBA00022771"/>
    </source>
</evidence>
<dbReference type="Proteomes" id="UP001341840">
    <property type="component" value="Unassembled WGS sequence"/>
</dbReference>
<feature type="compositionally biased region" description="Low complexity" evidence="7">
    <location>
        <begin position="106"/>
        <end position="117"/>
    </location>
</feature>
<dbReference type="PANTHER" id="PTHR33059">
    <property type="entry name" value="FCS-LIKE ZINC FINGER 5"/>
    <property type="match status" value="1"/>
</dbReference>
<protein>
    <recommendedName>
        <fullName evidence="8">FLZ-type domain-containing protein</fullName>
    </recommendedName>
</protein>
<feature type="region of interest" description="Disordered" evidence="7">
    <location>
        <begin position="102"/>
        <end position="140"/>
    </location>
</feature>
<organism evidence="9 10">
    <name type="scientific">Stylosanthes scabra</name>
    <dbReference type="NCBI Taxonomy" id="79078"/>
    <lineage>
        <taxon>Eukaryota</taxon>
        <taxon>Viridiplantae</taxon>
        <taxon>Streptophyta</taxon>
        <taxon>Embryophyta</taxon>
        <taxon>Tracheophyta</taxon>
        <taxon>Spermatophyta</taxon>
        <taxon>Magnoliopsida</taxon>
        <taxon>eudicotyledons</taxon>
        <taxon>Gunneridae</taxon>
        <taxon>Pentapetalae</taxon>
        <taxon>rosids</taxon>
        <taxon>fabids</taxon>
        <taxon>Fabales</taxon>
        <taxon>Fabaceae</taxon>
        <taxon>Papilionoideae</taxon>
        <taxon>50 kb inversion clade</taxon>
        <taxon>dalbergioids sensu lato</taxon>
        <taxon>Dalbergieae</taxon>
        <taxon>Pterocarpus clade</taxon>
        <taxon>Stylosanthes</taxon>
    </lineage>
</organism>
<keyword evidence="10" id="KW-1185">Reference proteome</keyword>
<dbReference type="InterPro" id="IPR007650">
    <property type="entry name" value="Zf-FLZ_dom"/>
</dbReference>
<reference evidence="9 10" key="1">
    <citation type="journal article" date="2023" name="Plants (Basel)">
        <title>Bridging the Gap: Combining Genomics and Transcriptomics Approaches to Understand Stylosanthes scabra, an Orphan Legume from the Brazilian Caatinga.</title>
        <authorList>
            <person name="Ferreira-Neto J.R.C."/>
            <person name="da Silva M.D."/>
            <person name="Binneck E."/>
            <person name="de Melo N.F."/>
            <person name="da Silva R.H."/>
            <person name="de Melo A.L.T.M."/>
            <person name="Pandolfi V."/>
            <person name="Bustamante F.O."/>
            <person name="Brasileiro-Vidal A.C."/>
            <person name="Benko-Iseppon A.M."/>
        </authorList>
    </citation>
    <scope>NUCLEOTIDE SEQUENCE [LARGE SCALE GENOMIC DNA]</scope>
    <source>
        <tissue evidence="9">Leaves</tissue>
    </source>
</reference>
<evidence type="ECO:0000256" key="7">
    <source>
        <dbReference type="SAM" id="MobiDB-lite"/>
    </source>
</evidence>
<evidence type="ECO:0000259" key="8">
    <source>
        <dbReference type="PROSITE" id="PS51795"/>
    </source>
</evidence>
<name>A0ABU6Q3U3_9FABA</name>
<evidence type="ECO:0000256" key="4">
    <source>
        <dbReference type="ARBA" id="ARBA00022723"/>
    </source>
</evidence>
<dbReference type="EMBL" id="JASCZI010000010">
    <property type="protein sequence ID" value="MED6106495.1"/>
    <property type="molecule type" value="Genomic_DNA"/>
</dbReference>
<comment type="subcellular location">
    <subcellularLocation>
        <location evidence="1">Cytoplasm</location>
    </subcellularLocation>
</comment>
<dbReference type="PROSITE" id="PS51795">
    <property type="entry name" value="ZF_FLZ"/>
    <property type="match status" value="1"/>
</dbReference>